<sequence length="77" mass="8433">MGFGNTMKKREISGSGKDIILDEISECISYGISRRDTIQADGQMLELWETTDQDASIDLMAGKGQKVAAVPTDHRSD</sequence>
<proteinExistence type="predicted"/>
<accession>A0A6J5UBR2</accession>
<gene>
    <name evidence="1" type="ORF">CURHAP_LOCUS19241</name>
    <name evidence="2" type="ORF">ORAREDHAP_LOCUS19044</name>
</gene>
<evidence type="ECO:0000313" key="3">
    <source>
        <dbReference type="Proteomes" id="UP000507222"/>
    </source>
</evidence>
<organism evidence="1 3">
    <name type="scientific">Prunus armeniaca</name>
    <name type="common">Apricot</name>
    <name type="synonym">Armeniaca vulgaris</name>
    <dbReference type="NCBI Taxonomy" id="36596"/>
    <lineage>
        <taxon>Eukaryota</taxon>
        <taxon>Viridiplantae</taxon>
        <taxon>Streptophyta</taxon>
        <taxon>Embryophyta</taxon>
        <taxon>Tracheophyta</taxon>
        <taxon>Spermatophyta</taxon>
        <taxon>Magnoliopsida</taxon>
        <taxon>eudicotyledons</taxon>
        <taxon>Gunneridae</taxon>
        <taxon>Pentapetalae</taxon>
        <taxon>rosids</taxon>
        <taxon>fabids</taxon>
        <taxon>Rosales</taxon>
        <taxon>Rosaceae</taxon>
        <taxon>Amygdaloideae</taxon>
        <taxon>Amygdaleae</taxon>
        <taxon>Prunus</taxon>
    </lineage>
</organism>
<keyword evidence="4" id="KW-1185">Reference proteome</keyword>
<dbReference type="AlphaFoldDB" id="A0A6J5UBR2"/>
<evidence type="ECO:0000313" key="1">
    <source>
        <dbReference type="EMBL" id="CAB4272555.1"/>
    </source>
</evidence>
<dbReference type="Proteomes" id="UP000507245">
    <property type="component" value="Unassembled WGS sequence"/>
</dbReference>
<evidence type="ECO:0000313" key="2">
    <source>
        <dbReference type="EMBL" id="CAB4303071.1"/>
    </source>
</evidence>
<name>A0A6J5UBR2_PRUAR</name>
<dbReference type="OrthoDB" id="1173093at2759"/>
<reference evidence="1 3" key="2">
    <citation type="submission" date="2020-05" db="EMBL/GenBank/DDBJ databases">
        <authorList>
            <person name="Campoy J."/>
            <person name="Schneeberger K."/>
            <person name="Spophaly S."/>
        </authorList>
    </citation>
    <scope>NUCLEOTIDE SEQUENCE [LARGE SCALE GENOMIC DNA]</scope>
    <source>
        <strain evidence="1">PruArmRojPasFocal</strain>
    </source>
</reference>
<dbReference type="EMBL" id="CAEKKB010000003">
    <property type="protein sequence ID" value="CAB4303071.1"/>
    <property type="molecule type" value="Genomic_DNA"/>
</dbReference>
<evidence type="ECO:0000313" key="4">
    <source>
        <dbReference type="Proteomes" id="UP000507245"/>
    </source>
</evidence>
<protein>
    <submittedName>
        <fullName evidence="1">Uncharacterized protein</fullName>
    </submittedName>
</protein>
<dbReference type="EMBL" id="CAEKDK010000003">
    <property type="protein sequence ID" value="CAB4272555.1"/>
    <property type="molecule type" value="Genomic_DNA"/>
</dbReference>
<dbReference type="Proteomes" id="UP000507222">
    <property type="component" value="Unassembled WGS sequence"/>
</dbReference>
<reference evidence="4" key="1">
    <citation type="journal article" date="2020" name="Genome Biol.">
        <title>Gamete binning: chromosome-level and haplotype-resolved genome assembly enabled by high-throughput single-cell sequencing of gamete genomes.</title>
        <authorList>
            <person name="Campoy J.A."/>
            <person name="Sun H."/>
            <person name="Goel M."/>
            <person name="Jiao W.-B."/>
            <person name="Folz-Donahue K."/>
            <person name="Wang N."/>
            <person name="Rubio M."/>
            <person name="Liu C."/>
            <person name="Kukat C."/>
            <person name="Ruiz D."/>
            <person name="Huettel B."/>
            <person name="Schneeberger K."/>
        </authorList>
    </citation>
    <scope>NUCLEOTIDE SEQUENCE [LARGE SCALE GENOMIC DNA]</scope>
    <source>
        <strain evidence="4">cv. Rojo Pasion</strain>
    </source>
</reference>